<keyword evidence="9" id="KW-0460">Magnesium</keyword>
<reference evidence="14 15" key="2">
    <citation type="journal article" date="2022" name="Mol. Biol. Evol.">
        <title>Comparative Genomics Reveals Insights into the Divergent Evolution of Astigmatic Mites and Household Pest Adaptations.</title>
        <authorList>
            <person name="Xiong Q."/>
            <person name="Wan A.T."/>
            <person name="Liu X."/>
            <person name="Fung C.S."/>
            <person name="Xiao X."/>
            <person name="Malainual N."/>
            <person name="Hou J."/>
            <person name="Wang L."/>
            <person name="Wang M."/>
            <person name="Yang K.Y."/>
            <person name="Cui Y."/>
            <person name="Leung E.L."/>
            <person name="Nong W."/>
            <person name="Shin S.K."/>
            <person name="Au S.W."/>
            <person name="Jeong K.Y."/>
            <person name="Chew F.T."/>
            <person name="Hui J.H."/>
            <person name="Leung T.F."/>
            <person name="Tungtrongchitr A."/>
            <person name="Zhong N."/>
            <person name="Liu Z."/>
            <person name="Tsui S.K."/>
        </authorList>
    </citation>
    <scope>NUCLEOTIDE SEQUENCE [LARGE SCALE GENOMIC DNA]</scope>
    <source>
        <strain evidence="14">Derp</strain>
    </source>
</reference>
<dbReference type="Pfam" id="PF13242">
    <property type="entry name" value="Hydrolase_like"/>
    <property type="match status" value="1"/>
</dbReference>
<evidence type="ECO:0000256" key="8">
    <source>
        <dbReference type="ARBA" id="ARBA00022801"/>
    </source>
</evidence>
<dbReference type="Gene3D" id="3.40.50.1000">
    <property type="entry name" value="HAD superfamily/HAD-like"/>
    <property type="match status" value="2"/>
</dbReference>
<evidence type="ECO:0000256" key="3">
    <source>
        <dbReference type="ARBA" id="ARBA00004496"/>
    </source>
</evidence>
<keyword evidence="10" id="KW-0539">Nucleus</keyword>
<dbReference type="Pfam" id="PF13344">
    <property type="entry name" value="Hydrolase_6"/>
    <property type="match status" value="1"/>
</dbReference>
<protein>
    <recommendedName>
        <fullName evidence="12">Phospholysine phosphohistidine inorganic pyrophosphate phosphatase</fullName>
        <ecNumber evidence="5">3.6.1.1</ecNumber>
    </recommendedName>
</protein>
<evidence type="ECO:0000256" key="4">
    <source>
        <dbReference type="ARBA" id="ARBA00007958"/>
    </source>
</evidence>
<name>A0ABQ8J6G2_DERPT</name>
<dbReference type="InterPro" id="IPR006357">
    <property type="entry name" value="HAD-SF_hydro_IIA"/>
</dbReference>
<keyword evidence="8" id="KW-0378">Hydrolase</keyword>
<keyword evidence="7" id="KW-0479">Metal-binding</keyword>
<reference evidence="14 15" key="1">
    <citation type="journal article" date="2018" name="J. Allergy Clin. Immunol.">
        <title>High-quality assembly of Dermatophagoides pteronyssinus genome and transcriptome reveals a wide range of novel allergens.</title>
        <authorList>
            <person name="Liu X.Y."/>
            <person name="Yang K.Y."/>
            <person name="Wang M.Q."/>
            <person name="Kwok J.S."/>
            <person name="Zeng X."/>
            <person name="Yang Z."/>
            <person name="Xiao X.J."/>
            <person name="Lau C.P."/>
            <person name="Li Y."/>
            <person name="Huang Z.M."/>
            <person name="Ba J.G."/>
            <person name="Yim A.K."/>
            <person name="Ouyang C.Y."/>
            <person name="Ngai S.M."/>
            <person name="Chan T.F."/>
            <person name="Leung E.L."/>
            <person name="Liu L."/>
            <person name="Liu Z.G."/>
            <person name="Tsui S.K."/>
        </authorList>
    </citation>
    <scope>NUCLEOTIDE SEQUENCE [LARGE SCALE GENOMIC DNA]</scope>
    <source>
        <strain evidence="14">Derp</strain>
    </source>
</reference>
<evidence type="ECO:0000256" key="1">
    <source>
        <dbReference type="ARBA" id="ARBA00001946"/>
    </source>
</evidence>
<dbReference type="InterPro" id="IPR006355">
    <property type="entry name" value="LHPP/HDHD2"/>
</dbReference>
<evidence type="ECO:0000313" key="14">
    <source>
        <dbReference type="EMBL" id="KAH9418174.1"/>
    </source>
</evidence>
<evidence type="ECO:0000256" key="2">
    <source>
        <dbReference type="ARBA" id="ARBA00004123"/>
    </source>
</evidence>
<gene>
    <name evidence="14" type="ORF">DERP_010727</name>
</gene>
<dbReference type="InterPro" id="IPR023214">
    <property type="entry name" value="HAD_sf"/>
</dbReference>
<dbReference type="EC" id="3.6.1.1" evidence="5"/>
<accession>A0ABQ8J6G2</accession>
<sequence>MSPTQLSSSSAAALASKSSWLSKPIKGLLLDITGVLYESGTTNAINGSLDAISKLRHAGLPFRLVTNETMKITTKLIEKLNNFGYDFQKHEVITPGMICRQYLIDNNLRPHFLIYPDLEPEFDDIDRSNPNCVVIGDAEHYFTFERLNECFQLLMLLKEQRESFNRTNNLLISLGRNRYYRQRNELIMDLGCFTAALEYGTDLEAMIIGKPSKEYFQSAIQTFNDPTITNDNIIMIGDDIIGDVQGAQNSGIRGILVRTGKYLPLNENHPFVRPDGIVDNLADAVDQILKQNQQQQQQS</sequence>
<evidence type="ECO:0000256" key="6">
    <source>
        <dbReference type="ARBA" id="ARBA00022490"/>
    </source>
</evidence>
<dbReference type="PANTHER" id="PTHR19288">
    <property type="entry name" value="4-NITROPHENYLPHOSPHATASE-RELATED"/>
    <property type="match status" value="1"/>
</dbReference>
<proteinExistence type="inferred from homology"/>
<evidence type="ECO:0000256" key="13">
    <source>
        <dbReference type="ARBA" id="ARBA00047820"/>
    </source>
</evidence>
<comment type="function">
    <text evidence="11">Phosphatase that hydrolyzes imidodiphosphate, 3-phosphohistidine and 6-phospholysine. Has broad substrate specificity and can also hydrolyze inorganic diphosphate, but with lower efficiency.</text>
</comment>
<evidence type="ECO:0000256" key="7">
    <source>
        <dbReference type="ARBA" id="ARBA00022723"/>
    </source>
</evidence>
<evidence type="ECO:0000256" key="9">
    <source>
        <dbReference type="ARBA" id="ARBA00022842"/>
    </source>
</evidence>
<evidence type="ECO:0000313" key="15">
    <source>
        <dbReference type="Proteomes" id="UP000887458"/>
    </source>
</evidence>
<dbReference type="Proteomes" id="UP000887458">
    <property type="component" value="Unassembled WGS sequence"/>
</dbReference>
<dbReference type="SUPFAM" id="SSF56784">
    <property type="entry name" value="HAD-like"/>
    <property type="match status" value="1"/>
</dbReference>
<comment type="catalytic activity">
    <reaction evidence="13">
        <text>diphosphate + H2O = 2 phosphate + H(+)</text>
        <dbReference type="Rhea" id="RHEA:24576"/>
        <dbReference type="ChEBI" id="CHEBI:15377"/>
        <dbReference type="ChEBI" id="CHEBI:15378"/>
        <dbReference type="ChEBI" id="CHEBI:33019"/>
        <dbReference type="ChEBI" id="CHEBI:43474"/>
        <dbReference type="EC" id="3.6.1.1"/>
    </reaction>
</comment>
<keyword evidence="6" id="KW-0963">Cytoplasm</keyword>
<comment type="caution">
    <text evidence="14">The sequence shown here is derived from an EMBL/GenBank/DDBJ whole genome shotgun (WGS) entry which is preliminary data.</text>
</comment>
<comment type="similarity">
    <text evidence="4">Belongs to the HAD-like hydrolase superfamily.</text>
</comment>
<dbReference type="NCBIfam" id="TIGR01458">
    <property type="entry name" value="HAD-SF-IIA-hyp3"/>
    <property type="match status" value="1"/>
</dbReference>
<organism evidence="14 15">
    <name type="scientific">Dermatophagoides pteronyssinus</name>
    <name type="common">European house dust mite</name>
    <dbReference type="NCBI Taxonomy" id="6956"/>
    <lineage>
        <taxon>Eukaryota</taxon>
        <taxon>Metazoa</taxon>
        <taxon>Ecdysozoa</taxon>
        <taxon>Arthropoda</taxon>
        <taxon>Chelicerata</taxon>
        <taxon>Arachnida</taxon>
        <taxon>Acari</taxon>
        <taxon>Acariformes</taxon>
        <taxon>Sarcoptiformes</taxon>
        <taxon>Astigmata</taxon>
        <taxon>Psoroptidia</taxon>
        <taxon>Analgoidea</taxon>
        <taxon>Pyroglyphidae</taxon>
        <taxon>Dermatophagoidinae</taxon>
        <taxon>Dermatophagoides</taxon>
    </lineage>
</organism>
<evidence type="ECO:0000256" key="10">
    <source>
        <dbReference type="ARBA" id="ARBA00023242"/>
    </source>
</evidence>
<dbReference type="PANTHER" id="PTHR19288:SF44">
    <property type="entry name" value="PHOSPHOLYSINE PHOSPHOHISTIDINE INORGANIC PYROPHOSPHATE PHOSPHATASE"/>
    <property type="match status" value="1"/>
</dbReference>
<comment type="cofactor">
    <cofactor evidence="1">
        <name>Mg(2+)</name>
        <dbReference type="ChEBI" id="CHEBI:18420"/>
    </cofactor>
</comment>
<keyword evidence="15" id="KW-1185">Reference proteome</keyword>
<evidence type="ECO:0000256" key="5">
    <source>
        <dbReference type="ARBA" id="ARBA00012146"/>
    </source>
</evidence>
<comment type="subcellular location">
    <subcellularLocation>
        <location evidence="3">Cytoplasm</location>
    </subcellularLocation>
    <subcellularLocation>
        <location evidence="2">Nucleus</location>
    </subcellularLocation>
</comment>
<evidence type="ECO:0000256" key="12">
    <source>
        <dbReference type="ARBA" id="ARBA00039357"/>
    </source>
</evidence>
<evidence type="ECO:0000256" key="11">
    <source>
        <dbReference type="ARBA" id="ARBA00037258"/>
    </source>
</evidence>
<dbReference type="InterPro" id="IPR036412">
    <property type="entry name" value="HAD-like_sf"/>
</dbReference>
<dbReference type="EMBL" id="NJHN03000065">
    <property type="protein sequence ID" value="KAH9418174.1"/>
    <property type="molecule type" value="Genomic_DNA"/>
</dbReference>